<comment type="caution">
    <text evidence="2">The sequence shown here is derived from an EMBL/GenBank/DDBJ whole genome shotgun (WGS) entry which is preliminary data.</text>
</comment>
<evidence type="ECO:0000313" key="2">
    <source>
        <dbReference type="EMBL" id="TWU44709.1"/>
    </source>
</evidence>
<feature type="transmembrane region" description="Helical" evidence="1">
    <location>
        <begin position="87"/>
        <end position="104"/>
    </location>
</feature>
<proteinExistence type="predicted"/>
<keyword evidence="1" id="KW-0472">Membrane</keyword>
<dbReference type="EMBL" id="SJPW01000010">
    <property type="protein sequence ID" value="TWU44709.1"/>
    <property type="molecule type" value="Genomic_DNA"/>
</dbReference>
<name>A0A5C6EC38_9BACT</name>
<dbReference type="Proteomes" id="UP000318288">
    <property type="component" value="Unassembled WGS sequence"/>
</dbReference>
<accession>A0A5C6EC38</accession>
<gene>
    <name evidence="2" type="ORF">Poly51_59780</name>
</gene>
<dbReference type="AlphaFoldDB" id="A0A5C6EC38"/>
<organism evidence="2 3">
    <name type="scientific">Rubripirellula tenax</name>
    <dbReference type="NCBI Taxonomy" id="2528015"/>
    <lineage>
        <taxon>Bacteria</taxon>
        <taxon>Pseudomonadati</taxon>
        <taxon>Planctomycetota</taxon>
        <taxon>Planctomycetia</taxon>
        <taxon>Pirellulales</taxon>
        <taxon>Pirellulaceae</taxon>
        <taxon>Rubripirellula</taxon>
    </lineage>
</organism>
<keyword evidence="1" id="KW-1133">Transmembrane helix</keyword>
<evidence type="ECO:0000313" key="3">
    <source>
        <dbReference type="Proteomes" id="UP000318288"/>
    </source>
</evidence>
<keyword evidence="1" id="KW-0812">Transmembrane</keyword>
<reference evidence="2 3" key="1">
    <citation type="submission" date="2019-02" db="EMBL/GenBank/DDBJ databases">
        <title>Deep-cultivation of Planctomycetes and their phenomic and genomic characterization uncovers novel biology.</title>
        <authorList>
            <person name="Wiegand S."/>
            <person name="Jogler M."/>
            <person name="Boedeker C."/>
            <person name="Pinto D."/>
            <person name="Vollmers J."/>
            <person name="Rivas-Marin E."/>
            <person name="Kohn T."/>
            <person name="Peeters S.H."/>
            <person name="Heuer A."/>
            <person name="Rast P."/>
            <person name="Oberbeckmann S."/>
            <person name="Bunk B."/>
            <person name="Jeske O."/>
            <person name="Meyerdierks A."/>
            <person name="Storesund J.E."/>
            <person name="Kallscheuer N."/>
            <person name="Luecker S."/>
            <person name="Lage O.M."/>
            <person name="Pohl T."/>
            <person name="Merkel B.J."/>
            <person name="Hornburger P."/>
            <person name="Mueller R.-W."/>
            <person name="Bruemmer F."/>
            <person name="Labrenz M."/>
            <person name="Spormann A.M."/>
            <person name="Op Den Camp H."/>
            <person name="Overmann J."/>
            <person name="Amann R."/>
            <person name="Jetten M.S.M."/>
            <person name="Mascher T."/>
            <person name="Medema M.H."/>
            <person name="Devos D.P."/>
            <person name="Kaster A.-K."/>
            <person name="Ovreas L."/>
            <person name="Rohde M."/>
            <person name="Galperin M.Y."/>
            <person name="Jogler C."/>
        </authorList>
    </citation>
    <scope>NUCLEOTIDE SEQUENCE [LARGE SCALE GENOMIC DNA]</scope>
    <source>
        <strain evidence="2 3">Poly51</strain>
    </source>
</reference>
<protein>
    <submittedName>
        <fullName evidence="2">Uncharacterized protein</fullName>
    </submittedName>
</protein>
<sequence length="143" mass="16304">MTADVIPLKLIVNYLAGLFSILGILVHIRNFRFLGDPVLIDRYERLQNGSELLMDKLLFLAAPWNPYIFYIACFGFCFLAWRNRLTVAMLLMVMLLSVPYFSALNELHASIARTALYAGGFTIFYHMTRFTRQASGKIDTATP</sequence>
<feature type="transmembrane region" description="Helical" evidence="1">
    <location>
        <begin position="6"/>
        <end position="26"/>
    </location>
</feature>
<keyword evidence="3" id="KW-1185">Reference proteome</keyword>
<feature type="transmembrane region" description="Helical" evidence="1">
    <location>
        <begin position="57"/>
        <end position="81"/>
    </location>
</feature>
<evidence type="ECO:0000256" key="1">
    <source>
        <dbReference type="SAM" id="Phobius"/>
    </source>
</evidence>